<evidence type="ECO:0000256" key="1">
    <source>
        <dbReference type="ARBA" id="ARBA00022448"/>
    </source>
</evidence>
<protein>
    <submittedName>
        <fullName evidence="5">PTS glucose transporter subunit IIA</fullName>
    </submittedName>
</protein>
<keyword evidence="1" id="KW-0813">Transport</keyword>
<dbReference type="RefSeq" id="WP_224673558.1">
    <property type="nucleotide sequence ID" value="NZ_JAERPS020000008.1"/>
</dbReference>
<comment type="caution">
    <text evidence="5">The sequence shown here is derived from an EMBL/GenBank/DDBJ whole genome shotgun (WGS) entry which is preliminary data.</text>
</comment>
<reference evidence="5 6" key="2">
    <citation type="submission" date="2021-08" db="EMBL/GenBank/DDBJ databases">
        <title>Rheinheimera aquimaris sp. nov., isolated from seawater of the East Sea in Korea.</title>
        <authorList>
            <person name="Kim K.H."/>
            <person name="Wenting R."/>
            <person name="Kim K.R."/>
            <person name="Jeon C.O."/>
        </authorList>
    </citation>
    <scope>NUCLEOTIDE SEQUENCE [LARGE SCALE GENOMIC DNA]</scope>
    <source>
        <strain evidence="5 6">MA-13</strain>
    </source>
</reference>
<evidence type="ECO:0000313" key="5">
    <source>
        <dbReference type="EMBL" id="MBZ9613561.1"/>
    </source>
</evidence>
<sequence length="164" mass="17859">MLTWLPQLSGIHGSVIKSPVTGMVMPLTEHPDLLYNSNVLTLALCIKLQHGTLKAPFSGVFDRQLLGGRRLRFKHNSGLVIQLDIPLDADMTNGKSVNHLVKSGATIRSGESVMSLDIRAYGNCHVVLMILPHPAITHAFSARRHVEALNDAALIIQTGNKPKT</sequence>
<proteinExistence type="predicted"/>
<evidence type="ECO:0000256" key="2">
    <source>
        <dbReference type="ARBA" id="ARBA00022597"/>
    </source>
</evidence>
<dbReference type="SUPFAM" id="SSF51261">
    <property type="entry name" value="Duplicated hybrid motif"/>
    <property type="match status" value="1"/>
</dbReference>
<dbReference type="Proteomes" id="UP000663814">
    <property type="component" value="Unassembled WGS sequence"/>
</dbReference>
<organism evidence="5 6">
    <name type="scientific">Rheinheimera maricola</name>
    <dbReference type="NCBI Taxonomy" id="2793282"/>
    <lineage>
        <taxon>Bacteria</taxon>
        <taxon>Pseudomonadati</taxon>
        <taxon>Pseudomonadota</taxon>
        <taxon>Gammaproteobacteria</taxon>
        <taxon>Chromatiales</taxon>
        <taxon>Chromatiaceae</taxon>
        <taxon>Rheinheimera</taxon>
    </lineage>
</organism>
<dbReference type="Pfam" id="PF00358">
    <property type="entry name" value="PTS_EIIA_1"/>
    <property type="match status" value="1"/>
</dbReference>
<keyword evidence="2 5" id="KW-0762">Sugar transport</keyword>
<evidence type="ECO:0000259" key="4">
    <source>
        <dbReference type="Pfam" id="PF00358"/>
    </source>
</evidence>
<dbReference type="EMBL" id="JAERPS020000008">
    <property type="protein sequence ID" value="MBZ9613561.1"/>
    <property type="molecule type" value="Genomic_DNA"/>
</dbReference>
<evidence type="ECO:0000256" key="3">
    <source>
        <dbReference type="ARBA" id="ARBA00022679"/>
    </source>
</evidence>
<feature type="domain" description="PTS EIIA type-1" evidence="4">
    <location>
        <begin position="16"/>
        <end position="120"/>
    </location>
</feature>
<reference evidence="5 6" key="1">
    <citation type="submission" date="2020-12" db="EMBL/GenBank/DDBJ databases">
        <authorList>
            <person name="Ruan W."/>
            <person name="Khan S.A."/>
            <person name="Jeon C.O."/>
        </authorList>
    </citation>
    <scope>NUCLEOTIDE SEQUENCE [LARGE SCALE GENOMIC DNA]</scope>
    <source>
        <strain evidence="5 6">MA-13</strain>
    </source>
</reference>
<keyword evidence="6" id="KW-1185">Reference proteome</keyword>
<name>A0ABS7XDE2_9GAMM</name>
<accession>A0ABS7XDE2</accession>
<evidence type="ECO:0000313" key="6">
    <source>
        <dbReference type="Proteomes" id="UP000663814"/>
    </source>
</evidence>
<dbReference type="InterPro" id="IPR011055">
    <property type="entry name" value="Dup_hybrid_motif"/>
</dbReference>
<keyword evidence="3" id="KW-0808">Transferase</keyword>
<dbReference type="Gene3D" id="2.70.70.10">
    <property type="entry name" value="Glucose Permease (Domain IIA)"/>
    <property type="match status" value="1"/>
</dbReference>
<dbReference type="InterPro" id="IPR001127">
    <property type="entry name" value="PTS_EIIA_1_perm"/>
</dbReference>
<gene>
    <name evidence="5" type="ORF">I4W93_018365</name>
</gene>